<dbReference type="Pfam" id="PF00665">
    <property type="entry name" value="rve"/>
    <property type="match status" value="1"/>
</dbReference>
<dbReference type="AlphaFoldDB" id="A0A6N3B476"/>
<dbReference type="InterPro" id="IPR036397">
    <property type="entry name" value="RNaseH_sf"/>
</dbReference>
<proteinExistence type="predicted"/>
<dbReference type="Pfam" id="PF13333">
    <property type="entry name" value="rve_2"/>
    <property type="match status" value="1"/>
</dbReference>
<gene>
    <name evidence="2" type="ORF">CRLFYP8_02625</name>
</gene>
<dbReference type="PROSITE" id="PS50994">
    <property type="entry name" value="INTEGRASE"/>
    <property type="match status" value="1"/>
</dbReference>
<accession>A0A6N3B476</accession>
<dbReference type="InterPro" id="IPR001584">
    <property type="entry name" value="Integrase_cat-core"/>
</dbReference>
<dbReference type="EMBL" id="CACRTL010000027">
    <property type="protein sequence ID" value="VYT97933.1"/>
    <property type="molecule type" value="Genomic_DNA"/>
</dbReference>
<dbReference type="NCBIfam" id="NF033516">
    <property type="entry name" value="transpos_IS3"/>
    <property type="match status" value="1"/>
</dbReference>
<dbReference type="GO" id="GO:0003676">
    <property type="term" value="F:nucleic acid binding"/>
    <property type="evidence" value="ECO:0007669"/>
    <property type="project" value="InterPro"/>
</dbReference>
<dbReference type="Gene3D" id="3.30.420.10">
    <property type="entry name" value="Ribonuclease H-like superfamily/Ribonuclease H"/>
    <property type="match status" value="1"/>
</dbReference>
<dbReference type="InterPro" id="IPR050900">
    <property type="entry name" value="Transposase_IS3/IS150/IS904"/>
</dbReference>
<dbReference type="PANTHER" id="PTHR46889:SF4">
    <property type="entry name" value="TRANSPOSASE INSO FOR INSERTION SEQUENCE ELEMENT IS911B-RELATED"/>
    <property type="match status" value="1"/>
</dbReference>
<dbReference type="SUPFAM" id="SSF53098">
    <property type="entry name" value="Ribonuclease H-like"/>
    <property type="match status" value="1"/>
</dbReference>
<evidence type="ECO:0000259" key="1">
    <source>
        <dbReference type="PROSITE" id="PS50994"/>
    </source>
</evidence>
<dbReference type="PANTHER" id="PTHR46889">
    <property type="entry name" value="TRANSPOSASE INSF FOR INSERTION SEQUENCE IS3B-RELATED"/>
    <property type="match status" value="1"/>
</dbReference>
<dbReference type="GO" id="GO:0015074">
    <property type="term" value="P:DNA integration"/>
    <property type="evidence" value="ECO:0007669"/>
    <property type="project" value="InterPro"/>
</dbReference>
<name>A0A6N3B476_9FIRM</name>
<reference evidence="2" key="1">
    <citation type="submission" date="2019-11" db="EMBL/GenBank/DDBJ databases">
        <authorList>
            <person name="Feng L."/>
        </authorList>
    </citation>
    <scope>NUCLEOTIDE SEQUENCE</scope>
    <source>
        <strain evidence="2">CramosumLFYP8</strain>
    </source>
</reference>
<evidence type="ECO:0000313" key="2">
    <source>
        <dbReference type="EMBL" id="VYT97933.1"/>
    </source>
</evidence>
<sequence>MKNNGLVSNYTKKHYKVIHTKVNEDKINNALNREFNNKRPLEVIVSDLTYVKVAGKWNYICLMIDLYNREIIGYSTGANKDAQLVKNTFDSIKENMHKITMFHTDRGHEFKNDLIENMLDKYNITRSLSHKGCPFDNVVAESTYKIIKTEFSFNREFKSLNELNLELYDYIHWYNHIRLHSSLGYRSPIEYKNM</sequence>
<dbReference type="InterPro" id="IPR048020">
    <property type="entry name" value="Transpos_IS3"/>
</dbReference>
<dbReference type="InterPro" id="IPR012337">
    <property type="entry name" value="RNaseH-like_sf"/>
</dbReference>
<organism evidence="2">
    <name type="scientific">Thomasclavelia ramosa</name>
    <dbReference type="NCBI Taxonomy" id="1547"/>
    <lineage>
        <taxon>Bacteria</taxon>
        <taxon>Bacillati</taxon>
        <taxon>Bacillota</taxon>
        <taxon>Erysipelotrichia</taxon>
        <taxon>Erysipelotrichales</taxon>
        <taxon>Coprobacillaceae</taxon>
        <taxon>Thomasclavelia</taxon>
    </lineage>
</organism>
<feature type="domain" description="Integrase catalytic" evidence="1">
    <location>
        <begin position="36"/>
        <end position="194"/>
    </location>
</feature>
<protein>
    <submittedName>
        <fullName evidence="2">Integrase core domain protein</fullName>
    </submittedName>
</protein>